<organism evidence="1">
    <name type="scientific">Arion vulgaris</name>
    <dbReference type="NCBI Taxonomy" id="1028688"/>
    <lineage>
        <taxon>Eukaryota</taxon>
        <taxon>Metazoa</taxon>
        <taxon>Spiralia</taxon>
        <taxon>Lophotrochozoa</taxon>
        <taxon>Mollusca</taxon>
        <taxon>Gastropoda</taxon>
        <taxon>Heterobranchia</taxon>
        <taxon>Euthyneura</taxon>
        <taxon>Panpulmonata</taxon>
        <taxon>Eupulmonata</taxon>
        <taxon>Stylommatophora</taxon>
        <taxon>Helicina</taxon>
        <taxon>Arionoidea</taxon>
        <taxon>Arionidae</taxon>
        <taxon>Arion</taxon>
    </lineage>
</organism>
<dbReference type="AlphaFoldDB" id="A0A0B6YZF3"/>
<reference evidence="1" key="1">
    <citation type="submission" date="2014-12" db="EMBL/GenBank/DDBJ databases">
        <title>Insight into the proteome of Arion vulgaris.</title>
        <authorList>
            <person name="Aradska J."/>
            <person name="Bulat T."/>
            <person name="Smidak R."/>
            <person name="Sarate P."/>
            <person name="Gangsoo J."/>
            <person name="Sialana F."/>
            <person name="Bilban M."/>
            <person name="Lubec G."/>
        </authorList>
    </citation>
    <scope>NUCLEOTIDE SEQUENCE</scope>
    <source>
        <tissue evidence="1">Skin</tissue>
    </source>
</reference>
<gene>
    <name evidence="1" type="primary">ORF42817</name>
</gene>
<protein>
    <submittedName>
        <fullName evidence="1">Uncharacterized protein</fullName>
    </submittedName>
</protein>
<name>A0A0B6YZF3_9EUPU</name>
<feature type="non-terminal residue" evidence="1">
    <location>
        <position position="53"/>
    </location>
</feature>
<accession>A0A0B6YZF3</accession>
<dbReference type="EMBL" id="HACG01014773">
    <property type="protein sequence ID" value="CEK61638.1"/>
    <property type="molecule type" value="Transcribed_RNA"/>
</dbReference>
<proteinExistence type="predicted"/>
<sequence>MFLLLEENESQFPCWCNIESAASLIDSIHGRIICENLLKSCQNLLRTLHIDHL</sequence>
<evidence type="ECO:0000313" key="1">
    <source>
        <dbReference type="EMBL" id="CEK61638.1"/>
    </source>
</evidence>